<reference evidence="1" key="1">
    <citation type="submission" date="2012-04" db="EMBL/GenBank/DDBJ databases">
        <title>The Genome Sequence of Loa loa.</title>
        <authorList>
            <consortium name="The Broad Institute Genome Sequencing Platform"/>
            <consortium name="Broad Institute Genome Sequencing Center for Infectious Disease"/>
            <person name="Nutman T.B."/>
            <person name="Fink D.L."/>
            <person name="Russ C."/>
            <person name="Young S."/>
            <person name="Zeng Q."/>
            <person name="Gargeya S."/>
            <person name="Alvarado L."/>
            <person name="Berlin A."/>
            <person name="Chapman S.B."/>
            <person name="Chen Z."/>
            <person name="Freedman E."/>
            <person name="Gellesch M."/>
            <person name="Goldberg J."/>
            <person name="Griggs A."/>
            <person name="Gujja S."/>
            <person name="Heilman E.R."/>
            <person name="Heiman D."/>
            <person name="Howarth C."/>
            <person name="Mehta T."/>
            <person name="Neiman D."/>
            <person name="Pearson M."/>
            <person name="Roberts A."/>
            <person name="Saif S."/>
            <person name="Shea T."/>
            <person name="Shenoy N."/>
            <person name="Sisk P."/>
            <person name="Stolte C."/>
            <person name="Sykes S."/>
            <person name="White J."/>
            <person name="Yandava C."/>
            <person name="Haas B."/>
            <person name="Henn M.R."/>
            <person name="Nusbaum C."/>
            <person name="Birren B."/>
        </authorList>
    </citation>
    <scope>NUCLEOTIDE SEQUENCE [LARGE SCALE GENOMIC DNA]</scope>
</reference>
<keyword evidence="1" id="KW-1185">Reference proteome</keyword>
<dbReference type="AlphaFoldDB" id="A0A1I7VHG4"/>
<organism evidence="1 2">
    <name type="scientific">Loa loa</name>
    <name type="common">Eye worm</name>
    <name type="synonym">Filaria loa</name>
    <dbReference type="NCBI Taxonomy" id="7209"/>
    <lineage>
        <taxon>Eukaryota</taxon>
        <taxon>Metazoa</taxon>
        <taxon>Ecdysozoa</taxon>
        <taxon>Nematoda</taxon>
        <taxon>Chromadorea</taxon>
        <taxon>Rhabditida</taxon>
        <taxon>Spirurina</taxon>
        <taxon>Spiruromorpha</taxon>
        <taxon>Filarioidea</taxon>
        <taxon>Onchocercidae</taxon>
        <taxon>Loa</taxon>
    </lineage>
</organism>
<dbReference type="WBParaSite" id="EN70_2607">
    <property type="protein sequence ID" value="EN70_2607"/>
    <property type="gene ID" value="EN70_2607"/>
</dbReference>
<sequence>MECPTDLLSSIDQHATSNNITCSYDFHHQWMMIDDDDDDDDDDCDDNDMPESLYSIDESHNVSYTDKLPIYDTTSVTVQWYDPPDISDDSEEFFAQVDEFFNDNKITDE</sequence>
<accession>A0A1I7VHG4</accession>
<proteinExistence type="predicted"/>
<reference evidence="2" key="2">
    <citation type="submission" date="2016-11" db="UniProtKB">
        <authorList>
            <consortium name="WormBaseParasite"/>
        </authorList>
    </citation>
    <scope>IDENTIFICATION</scope>
</reference>
<evidence type="ECO:0000313" key="1">
    <source>
        <dbReference type="Proteomes" id="UP000095285"/>
    </source>
</evidence>
<protein>
    <submittedName>
        <fullName evidence="2">Anaphase-promoting complex subunit 13</fullName>
    </submittedName>
</protein>
<dbReference type="Proteomes" id="UP000095285">
    <property type="component" value="Unassembled WGS sequence"/>
</dbReference>
<name>A0A1I7VHG4_LOALO</name>
<evidence type="ECO:0000313" key="2">
    <source>
        <dbReference type="WBParaSite" id="EN70_2607"/>
    </source>
</evidence>